<sequence length="337" mass="39445">MVRNCNVCRKTGYLHPELSFHLFPVKNDRLLDMWLSIFGLNKEQITKTTKACSEHFRKHDLIIKPSGRIFLRKGAVPINICHKSPEPRIKNFGFSLSGYKIIEVHKMKFNQMEVKQEISEETCKVEIKYNKLDNALLDGFKYEINQESNRQSTHDTSDYLDLKECPINTEIKQHGNRLIPFEDNLKTEKGLGHARELRPTEKDQSNEMEVKQEISEETCKVEIEYNQLDDALLDGFKYEINQESNRQSTHDTSDYLDLKECPINTEIKQHGNRLIPFEDNLKTEKGLGYARQLQPTEKDQSNEMEVKQEISEETCKVEIEYNQLDDALLDGFKYEFN</sequence>
<dbReference type="AlphaFoldDB" id="A0A9P0GYG9"/>
<evidence type="ECO:0000313" key="7">
    <source>
        <dbReference type="EMBL" id="CAH1237700.1"/>
    </source>
</evidence>
<dbReference type="Pfam" id="PF05485">
    <property type="entry name" value="THAP"/>
    <property type="match status" value="1"/>
</dbReference>
<evidence type="ECO:0000256" key="5">
    <source>
        <dbReference type="PROSITE-ProRule" id="PRU00309"/>
    </source>
</evidence>
<dbReference type="GO" id="GO:0008270">
    <property type="term" value="F:zinc ion binding"/>
    <property type="evidence" value="ECO:0007669"/>
    <property type="project" value="UniProtKB-KW"/>
</dbReference>
<proteinExistence type="predicted"/>
<dbReference type="SUPFAM" id="SSF57716">
    <property type="entry name" value="Glucocorticoid receptor-like (DNA-binding domain)"/>
    <property type="match status" value="1"/>
</dbReference>
<accession>A0A9P0GYG9</accession>
<evidence type="ECO:0000256" key="1">
    <source>
        <dbReference type="ARBA" id="ARBA00022723"/>
    </source>
</evidence>
<evidence type="ECO:0000313" key="8">
    <source>
        <dbReference type="Proteomes" id="UP001153709"/>
    </source>
</evidence>
<dbReference type="PROSITE" id="PS50950">
    <property type="entry name" value="ZF_THAP"/>
    <property type="match status" value="1"/>
</dbReference>
<protein>
    <recommendedName>
        <fullName evidence="6">THAP-type domain-containing protein</fullName>
    </recommendedName>
</protein>
<reference evidence="7" key="1">
    <citation type="submission" date="2022-01" db="EMBL/GenBank/DDBJ databases">
        <authorList>
            <person name="King R."/>
        </authorList>
    </citation>
    <scope>NUCLEOTIDE SEQUENCE</scope>
</reference>
<dbReference type="Gene3D" id="6.20.210.20">
    <property type="entry name" value="THAP domain"/>
    <property type="match status" value="1"/>
</dbReference>
<dbReference type="OrthoDB" id="7312725at2759"/>
<evidence type="ECO:0000256" key="2">
    <source>
        <dbReference type="ARBA" id="ARBA00022771"/>
    </source>
</evidence>
<dbReference type="SMART" id="SM00980">
    <property type="entry name" value="THAP"/>
    <property type="match status" value="1"/>
</dbReference>
<feature type="domain" description="THAP-type" evidence="6">
    <location>
        <begin position="1"/>
        <end position="80"/>
    </location>
</feature>
<evidence type="ECO:0000256" key="3">
    <source>
        <dbReference type="ARBA" id="ARBA00022833"/>
    </source>
</evidence>
<name>A0A9P0GYG9_DIABA</name>
<dbReference type="InterPro" id="IPR006612">
    <property type="entry name" value="THAP_Znf"/>
</dbReference>
<evidence type="ECO:0000259" key="6">
    <source>
        <dbReference type="PROSITE" id="PS50950"/>
    </source>
</evidence>
<keyword evidence="3" id="KW-0862">Zinc</keyword>
<dbReference type="GO" id="GO:0003677">
    <property type="term" value="F:DNA binding"/>
    <property type="evidence" value="ECO:0007669"/>
    <property type="project" value="UniProtKB-UniRule"/>
</dbReference>
<dbReference type="EMBL" id="OU898276">
    <property type="protein sequence ID" value="CAH1237700.1"/>
    <property type="molecule type" value="Genomic_DNA"/>
</dbReference>
<gene>
    <name evidence="7" type="ORF">DIABBA_LOCUS2078</name>
</gene>
<organism evidence="7 8">
    <name type="scientific">Diabrotica balteata</name>
    <name type="common">Banded cucumber beetle</name>
    <dbReference type="NCBI Taxonomy" id="107213"/>
    <lineage>
        <taxon>Eukaryota</taxon>
        <taxon>Metazoa</taxon>
        <taxon>Ecdysozoa</taxon>
        <taxon>Arthropoda</taxon>
        <taxon>Hexapoda</taxon>
        <taxon>Insecta</taxon>
        <taxon>Pterygota</taxon>
        <taxon>Neoptera</taxon>
        <taxon>Endopterygota</taxon>
        <taxon>Coleoptera</taxon>
        <taxon>Polyphaga</taxon>
        <taxon>Cucujiformia</taxon>
        <taxon>Chrysomeloidea</taxon>
        <taxon>Chrysomelidae</taxon>
        <taxon>Galerucinae</taxon>
        <taxon>Diabroticina</taxon>
        <taxon>Diabroticites</taxon>
        <taxon>Diabrotica</taxon>
    </lineage>
</organism>
<evidence type="ECO:0000256" key="4">
    <source>
        <dbReference type="ARBA" id="ARBA00023125"/>
    </source>
</evidence>
<dbReference type="Proteomes" id="UP001153709">
    <property type="component" value="Chromosome 1"/>
</dbReference>
<keyword evidence="1" id="KW-0479">Metal-binding</keyword>
<keyword evidence="2 5" id="KW-0863">Zinc-finger</keyword>
<dbReference type="InterPro" id="IPR038441">
    <property type="entry name" value="THAP_Znf_sf"/>
</dbReference>
<keyword evidence="4 5" id="KW-0238">DNA-binding</keyword>
<keyword evidence="8" id="KW-1185">Reference proteome</keyword>